<dbReference type="Proteomes" id="UP000003460">
    <property type="component" value="Unassembled WGS sequence"/>
</dbReference>
<keyword evidence="2" id="KW-1185">Reference proteome</keyword>
<proteinExistence type="predicted"/>
<dbReference type="EMBL" id="ACIJ02000011">
    <property type="protein sequence ID" value="EEX72633.1"/>
    <property type="molecule type" value="Genomic_DNA"/>
</dbReference>
<sequence>MRQSAKALRPQSGRFPFSKSSIAKSLAAKKTTDLGLKHTTSARKYPYCAKTRSAPTRK</sequence>
<protein>
    <submittedName>
        <fullName evidence="1">Uncharacterized protein</fullName>
    </submittedName>
</protein>
<dbReference type="AlphaFoldDB" id="C9LE43"/>
<evidence type="ECO:0000313" key="2">
    <source>
        <dbReference type="Proteomes" id="UP000003460"/>
    </source>
</evidence>
<dbReference type="HOGENOM" id="CLU_2975575_0_0_10"/>
<accession>C9LE43</accession>
<comment type="caution">
    <text evidence="1">The sequence shown here is derived from an EMBL/GenBank/DDBJ whole genome shotgun (WGS) entry which is preliminary data.</text>
</comment>
<name>C9LE43_9BACT</name>
<reference evidence="1" key="1">
    <citation type="submission" date="2009-09" db="EMBL/GenBank/DDBJ databases">
        <authorList>
            <person name="Weinstock G."/>
            <person name="Sodergren E."/>
            <person name="Clifton S."/>
            <person name="Fulton L."/>
            <person name="Fulton B."/>
            <person name="Courtney L."/>
            <person name="Fronick C."/>
            <person name="Harrison M."/>
            <person name="Strong C."/>
            <person name="Farmer C."/>
            <person name="Delahaunty K."/>
            <person name="Markovic C."/>
            <person name="Hall O."/>
            <person name="Minx P."/>
            <person name="Tomlinson C."/>
            <person name="Mitreva M."/>
            <person name="Nelson J."/>
            <person name="Hou S."/>
            <person name="Wollam A."/>
            <person name="Pepin K.H."/>
            <person name="Johnson M."/>
            <person name="Bhonagiri V."/>
            <person name="Nash W.E."/>
            <person name="Warren W."/>
            <person name="Chinwalla A."/>
            <person name="Mardis E.R."/>
            <person name="Wilson R.K."/>
        </authorList>
    </citation>
    <scope>NUCLEOTIDE SEQUENCE [LARGE SCALE GENOMIC DNA]</scope>
    <source>
        <strain evidence="1">ATCC 51259</strain>
    </source>
</reference>
<evidence type="ECO:0000313" key="1">
    <source>
        <dbReference type="EMBL" id="EEX72633.1"/>
    </source>
</evidence>
<gene>
    <name evidence="1" type="ORF">GCWU000325_00467</name>
</gene>
<organism evidence="1 2">
    <name type="scientific">Alloprevotella tannerae ATCC 51259</name>
    <dbReference type="NCBI Taxonomy" id="626522"/>
    <lineage>
        <taxon>Bacteria</taxon>
        <taxon>Pseudomonadati</taxon>
        <taxon>Bacteroidota</taxon>
        <taxon>Bacteroidia</taxon>
        <taxon>Bacteroidales</taxon>
        <taxon>Prevotellaceae</taxon>
        <taxon>Alloprevotella</taxon>
    </lineage>
</organism>